<proteinExistence type="predicted"/>
<protein>
    <recommendedName>
        <fullName evidence="1">DUF6894 domain-containing protein</fullName>
    </recommendedName>
</protein>
<dbReference type="EMBL" id="CP016617">
    <property type="protein sequence ID" value="ANY82281.1"/>
    <property type="molecule type" value="Genomic_DNA"/>
</dbReference>
<gene>
    <name evidence="2" type="ORF">BB934_28575</name>
    <name evidence="3" type="ORF">BB934_43515</name>
</gene>
<keyword evidence="2" id="KW-0614">Plasmid</keyword>
<feature type="domain" description="DUF6894" evidence="1">
    <location>
        <begin position="2"/>
        <end position="58"/>
    </location>
</feature>
<accession>A0A1B2EQP3</accession>
<organism evidence="2">
    <name type="scientific">Microvirga ossetica</name>
    <dbReference type="NCBI Taxonomy" id="1882682"/>
    <lineage>
        <taxon>Bacteria</taxon>
        <taxon>Pseudomonadati</taxon>
        <taxon>Pseudomonadota</taxon>
        <taxon>Alphaproteobacteria</taxon>
        <taxon>Hyphomicrobiales</taxon>
        <taxon>Methylobacteriaceae</taxon>
        <taxon>Microvirga</taxon>
    </lineage>
</organism>
<dbReference type="KEGG" id="moc:BB934_43515"/>
<sequence length="64" mass="6891">MIRDEEGITASSLQAAVVSAMEAVEELRAQDPLNSDEWQGWQLEIVDASGQAVQVIPLDALSAH</sequence>
<dbReference type="Pfam" id="PF21834">
    <property type="entry name" value="DUF6894"/>
    <property type="match status" value="1"/>
</dbReference>
<name>A0A1B2EQP3_9HYPH</name>
<dbReference type="InterPro" id="IPR054189">
    <property type="entry name" value="DUF6894"/>
</dbReference>
<evidence type="ECO:0000313" key="2">
    <source>
        <dbReference type="EMBL" id="ANY82281.1"/>
    </source>
</evidence>
<dbReference type="AlphaFoldDB" id="A0A1B2EQP3"/>
<geneLocation type="plasmid" evidence="3">
    <name>unnamed4</name>
</geneLocation>
<evidence type="ECO:0000259" key="1">
    <source>
        <dbReference type="Pfam" id="PF21834"/>
    </source>
</evidence>
<evidence type="ECO:0000313" key="3">
    <source>
        <dbReference type="EMBL" id="ANY85074.1"/>
    </source>
</evidence>
<dbReference type="KEGG" id="moc:BB934_28575"/>
<geneLocation type="plasmid" evidence="2">
    <name>unnamed1</name>
</geneLocation>
<dbReference type="EMBL" id="CP016620">
    <property type="protein sequence ID" value="ANY85074.1"/>
    <property type="molecule type" value="Genomic_DNA"/>
</dbReference>
<reference evidence="2" key="1">
    <citation type="submission" date="2016-07" db="EMBL/GenBank/DDBJ databases">
        <title>Microvirga ossetica sp. nov. a new species of rhizobia isolated from root nodules of the legume species Vicia alpestris Steven originated from North Ossetia region in the Caucasus.</title>
        <authorList>
            <person name="Safronova V.I."/>
            <person name="Kuznetsova I.G."/>
            <person name="Sazanova A.L."/>
            <person name="Belimov A."/>
            <person name="Andronov E."/>
            <person name="Osledkin Y.S."/>
            <person name="Onishchuk O.P."/>
            <person name="Kurchak O.N."/>
            <person name="Shaposhnikov A.I."/>
            <person name="Willems A."/>
            <person name="Tikhonovich I.A."/>
        </authorList>
    </citation>
    <scope>NUCLEOTIDE SEQUENCE [LARGE SCALE GENOMIC DNA]</scope>
    <source>
        <strain evidence="2">V5/3M</strain>
        <plasmid evidence="2">unnamed1</plasmid>
        <plasmid evidence="3">unnamed4</plasmid>
    </source>
</reference>